<dbReference type="EMBL" id="QYUQ01000002">
    <property type="protein sequence ID" value="RJG02596.1"/>
    <property type="molecule type" value="Genomic_DNA"/>
</dbReference>
<dbReference type="PANTHER" id="PTHR30483:SF6">
    <property type="entry name" value="PERIPLASMIC BINDING PROTEIN OF ABC TRANSPORTER FOR NATURAL AMINO ACIDS"/>
    <property type="match status" value="1"/>
</dbReference>
<accession>A0A3A3GJW3</accession>
<feature type="chain" id="PRO_5017465436" evidence="3">
    <location>
        <begin position="22"/>
        <end position="402"/>
    </location>
</feature>
<evidence type="ECO:0000256" key="2">
    <source>
        <dbReference type="ARBA" id="ARBA00022729"/>
    </source>
</evidence>
<dbReference type="SUPFAM" id="SSF53822">
    <property type="entry name" value="Periplasmic binding protein-like I"/>
    <property type="match status" value="1"/>
</dbReference>
<keyword evidence="6" id="KW-1185">Reference proteome</keyword>
<dbReference type="InterPro" id="IPR051010">
    <property type="entry name" value="BCAA_transport"/>
</dbReference>
<keyword evidence="2 3" id="KW-0732">Signal</keyword>
<dbReference type="CDD" id="cd06327">
    <property type="entry name" value="PBP1_SBP-like"/>
    <property type="match status" value="1"/>
</dbReference>
<feature type="domain" description="Leucine-binding protein" evidence="4">
    <location>
        <begin position="30"/>
        <end position="365"/>
    </location>
</feature>
<reference evidence="6" key="1">
    <citation type="submission" date="2018-09" db="EMBL/GenBank/DDBJ databases">
        <authorList>
            <person name="Zhu H."/>
        </authorList>
    </citation>
    <scope>NUCLEOTIDE SEQUENCE [LARGE SCALE GENOMIC DNA]</scope>
    <source>
        <strain evidence="6">K1S02-23</strain>
    </source>
</reference>
<dbReference type="OrthoDB" id="8887944at2"/>
<protein>
    <submittedName>
        <fullName evidence="5">ABC transporter substrate-binding protein</fullName>
    </submittedName>
</protein>
<evidence type="ECO:0000256" key="3">
    <source>
        <dbReference type="SAM" id="SignalP"/>
    </source>
</evidence>
<evidence type="ECO:0000313" key="6">
    <source>
        <dbReference type="Proteomes" id="UP000266327"/>
    </source>
</evidence>
<dbReference type="InterPro" id="IPR028082">
    <property type="entry name" value="Peripla_BP_I"/>
</dbReference>
<sequence length="402" mass="43430">MKKLICSAISILIASVAPAHAQEKVSDGIVKIGVITDLSGLYSDNVGPGSVLATRLAVEDFGGKVLGKPIEIVTIDHHNKADIASAKVREWIDRDKVDVITELGSSAVALAAMKIGAEKNRITMVTGAGATRISGEDCTPTNFHWVYDTFALANVASKEMVARGGSSWFYIAADYAFGHALENDGTRVVKDAGGTVLGSARYPMPGSDFSSYLLRAQASGAKVVALANAGMDTQNAIKQAKEFGLTQKQQVVAMLMSIADVHSLGLEQAQGMYFTETFYWDLNDDSRKFARRFFEKHKRMPTALQAGQYSAVLSYLKAVQAAGTDDTNAVVSKIRSMPINDAFAKNGKVRADGKMIHDNYLVQVKAPKESKTPWDYYRIVKTVPGEQAYSSLADSKCPLVKK</sequence>
<gene>
    <name evidence="5" type="ORF">D3878_14270</name>
</gene>
<comment type="similarity">
    <text evidence="1">Belongs to the leucine-binding protein family.</text>
</comment>
<organism evidence="5 6">
    <name type="scientific">Noviherbaspirillum sedimenti</name>
    <dbReference type="NCBI Taxonomy" id="2320865"/>
    <lineage>
        <taxon>Bacteria</taxon>
        <taxon>Pseudomonadati</taxon>
        <taxon>Pseudomonadota</taxon>
        <taxon>Betaproteobacteria</taxon>
        <taxon>Burkholderiales</taxon>
        <taxon>Oxalobacteraceae</taxon>
        <taxon>Noviherbaspirillum</taxon>
    </lineage>
</organism>
<dbReference type="InterPro" id="IPR028081">
    <property type="entry name" value="Leu-bd"/>
</dbReference>
<dbReference type="Proteomes" id="UP000266327">
    <property type="component" value="Unassembled WGS sequence"/>
</dbReference>
<dbReference type="PANTHER" id="PTHR30483">
    <property type="entry name" value="LEUCINE-SPECIFIC-BINDING PROTEIN"/>
    <property type="match status" value="1"/>
</dbReference>
<evidence type="ECO:0000259" key="4">
    <source>
        <dbReference type="Pfam" id="PF13458"/>
    </source>
</evidence>
<evidence type="ECO:0000313" key="5">
    <source>
        <dbReference type="EMBL" id="RJG02596.1"/>
    </source>
</evidence>
<name>A0A3A3GJW3_9BURK</name>
<dbReference type="Pfam" id="PF13458">
    <property type="entry name" value="Peripla_BP_6"/>
    <property type="match status" value="1"/>
</dbReference>
<comment type="caution">
    <text evidence="5">The sequence shown here is derived from an EMBL/GenBank/DDBJ whole genome shotgun (WGS) entry which is preliminary data.</text>
</comment>
<evidence type="ECO:0000256" key="1">
    <source>
        <dbReference type="ARBA" id="ARBA00010062"/>
    </source>
</evidence>
<feature type="signal peptide" evidence="3">
    <location>
        <begin position="1"/>
        <end position="21"/>
    </location>
</feature>
<dbReference type="AlphaFoldDB" id="A0A3A3GJW3"/>
<dbReference type="Gene3D" id="3.40.50.2300">
    <property type="match status" value="2"/>
</dbReference>
<dbReference type="RefSeq" id="WP_119786097.1">
    <property type="nucleotide sequence ID" value="NZ_QYUQ01000002.1"/>
</dbReference>
<proteinExistence type="inferred from homology"/>